<dbReference type="AlphaFoldDB" id="A0A1Y1JQ34"/>
<dbReference type="EMBL" id="BDQF01000482">
    <property type="protein sequence ID" value="GAW84591.1"/>
    <property type="molecule type" value="Genomic_DNA"/>
</dbReference>
<gene>
    <name evidence="3" type="ORF">PGO_003865</name>
</gene>
<keyword evidence="2" id="KW-0812">Transmembrane</keyword>
<feature type="transmembrane region" description="Helical" evidence="2">
    <location>
        <begin position="450"/>
        <end position="473"/>
    </location>
</feature>
<evidence type="ECO:0000256" key="1">
    <source>
        <dbReference type="SAM" id="MobiDB-lite"/>
    </source>
</evidence>
<dbReference type="OrthoDB" id="10638063at2759"/>
<reference evidence="4" key="1">
    <citation type="submission" date="2017-04" db="EMBL/GenBank/DDBJ databases">
        <title>Plasmodium gonderi genome.</title>
        <authorList>
            <person name="Arisue N."/>
            <person name="Honma H."/>
            <person name="Kawai S."/>
            <person name="Tougan T."/>
            <person name="Tanabe K."/>
            <person name="Horii T."/>
        </authorList>
    </citation>
    <scope>NUCLEOTIDE SEQUENCE [LARGE SCALE GENOMIC DNA]</scope>
    <source>
        <strain evidence="4">ATCC 30045</strain>
    </source>
</reference>
<organism evidence="3 4">
    <name type="scientific">Plasmodium gonderi</name>
    <dbReference type="NCBI Taxonomy" id="77519"/>
    <lineage>
        <taxon>Eukaryota</taxon>
        <taxon>Sar</taxon>
        <taxon>Alveolata</taxon>
        <taxon>Apicomplexa</taxon>
        <taxon>Aconoidasida</taxon>
        <taxon>Haemosporida</taxon>
        <taxon>Plasmodiidae</taxon>
        <taxon>Plasmodium</taxon>
        <taxon>Plasmodium (Plasmodium)</taxon>
    </lineage>
</organism>
<evidence type="ECO:0000256" key="2">
    <source>
        <dbReference type="SAM" id="Phobius"/>
    </source>
</evidence>
<keyword evidence="4" id="KW-1185">Reference proteome</keyword>
<evidence type="ECO:0000313" key="4">
    <source>
        <dbReference type="Proteomes" id="UP000195521"/>
    </source>
</evidence>
<keyword evidence="2" id="KW-0472">Membrane</keyword>
<evidence type="ECO:0000313" key="3">
    <source>
        <dbReference type="EMBL" id="GAW84591.1"/>
    </source>
</evidence>
<feature type="compositionally biased region" description="Polar residues" evidence="1">
    <location>
        <begin position="351"/>
        <end position="361"/>
    </location>
</feature>
<proteinExistence type="predicted"/>
<dbReference type="RefSeq" id="XP_028547180.1">
    <property type="nucleotide sequence ID" value="XM_028691379.1"/>
</dbReference>
<name>A0A1Y1JQ34_PLAGO</name>
<dbReference type="Proteomes" id="UP000195521">
    <property type="component" value="Unassembled WGS sequence"/>
</dbReference>
<feature type="region of interest" description="Disordered" evidence="1">
    <location>
        <begin position="341"/>
        <end position="361"/>
    </location>
</feature>
<keyword evidence="2" id="KW-1133">Transmembrane helix</keyword>
<accession>A0A1Y1JQ34</accession>
<feature type="compositionally biased region" description="Polar residues" evidence="1">
    <location>
        <begin position="272"/>
        <end position="282"/>
    </location>
</feature>
<feature type="compositionally biased region" description="Acidic residues" evidence="1">
    <location>
        <begin position="257"/>
        <end position="269"/>
    </location>
</feature>
<dbReference type="GeneID" id="39745399"/>
<dbReference type="Pfam" id="PF05795">
    <property type="entry name" value="Plasmodium_Vir"/>
    <property type="match status" value="1"/>
</dbReference>
<comment type="caution">
    <text evidence="3">The sequence shown here is derived from an EMBL/GenBank/DDBJ whole genome shotgun (WGS) entry which is preliminary data.</text>
</comment>
<feature type="region of interest" description="Disordered" evidence="1">
    <location>
        <begin position="257"/>
        <end position="288"/>
    </location>
</feature>
<protein>
    <submittedName>
        <fullName evidence="3">Variable surface protein</fullName>
    </submittedName>
</protein>
<dbReference type="InterPro" id="IPR008780">
    <property type="entry name" value="Plasmodium_Vir"/>
</dbReference>
<sequence>MLINHFDLSILPSQKLYRNIDKGYSVINDDDFWEEIENKIISHSDVSFSKELISGFTYGVYRINKVEEKDEIWNFLYFWTGEKIWERKYNFRDVMEILNKVIDKFDVQKTFVSDLISITNKDDFSKLKMIFDYIHDYETIKHTIAQSHVECSTQMVELLKNYFMKYAEVKNKCDSVNDTLCQIFKKFMGIKKNNGNLEKLTCRAVRDKEIEVKEDVGIPKIPQKDQTFTHVILLGNTEENSELRSSVEVGYYNELEDPVGPEEPLESEADGFNSTTVSNSANGGLEQGSVLKPDVELKPNGKFEVGDIFEQRDGIESHDDLEISTVTPEVTILQKADEHLESAVTPELTESKVSNGLSESDTLPKIIGLSDTAGLPDTNGMSENTVSHPPNVVSENPVMQVPATLNPVGSLLNPVEHPNGLNNAIKTDDSSTVKSSPEMYSFFSSTYTKAAGVLLFLGILIPMLIVYILSVLFSKVQNRYFRKKKKPYHLYFDKTHVYPFYYDRMSEGKPYYKQNVGYYPLMIE</sequence>